<dbReference type="InterPro" id="IPR015424">
    <property type="entry name" value="PyrdxlP-dep_Trfase"/>
</dbReference>
<dbReference type="InterPro" id="IPR000524">
    <property type="entry name" value="Tscrpt_reg_HTH_GntR"/>
</dbReference>
<dbReference type="AlphaFoldDB" id="A0A8J4WRP5"/>
<dbReference type="Gene3D" id="3.40.640.10">
    <property type="entry name" value="Type I PLP-dependent aspartate aminotransferase-like (Major domain)"/>
    <property type="match status" value="1"/>
</dbReference>
<evidence type="ECO:0000313" key="9">
    <source>
        <dbReference type="Proteomes" id="UP000702964"/>
    </source>
</evidence>
<dbReference type="Gene3D" id="3.20.20.70">
    <property type="entry name" value="Aldolase class I"/>
    <property type="match status" value="1"/>
</dbReference>
<dbReference type="InterPro" id="IPR013785">
    <property type="entry name" value="Aldolase_TIM"/>
</dbReference>
<dbReference type="CDD" id="cd07377">
    <property type="entry name" value="WHTH_GntR"/>
    <property type="match status" value="1"/>
</dbReference>
<dbReference type="Pfam" id="PF03841">
    <property type="entry name" value="SelA"/>
    <property type="match status" value="1"/>
</dbReference>
<organism evidence="8 9">
    <name type="scientific">Phytophthora kernoviae 00238/432</name>
    <dbReference type="NCBI Taxonomy" id="1284355"/>
    <lineage>
        <taxon>Eukaryota</taxon>
        <taxon>Sar</taxon>
        <taxon>Stramenopiles</taxon>
        <taxon>Oomycota</taxon>
        <taxon>Peronosporomycetes</taxon>
        <taxon>Peronosporales</taxon>
        <taxon>Peronosporaceae</taxon>
        <taxon>Phytophthora</taxon>
    </lineage>
</organism>
<dbReference type="NCBIfam" id="TIGR03581">
    <property type="entry name" value="EF_0839"/>
    <property type="match status" value="1"/>
</dbReference>
<comment type="caution">
    <text evidence="8">The sequence shown here is derived from an EMBL/GenBank/DDBJ whole genome shotgun (WGS) entry which is preliminary data.</text>
</comment>
<dbReference type="SUPFAM" id="SSF64288">
    <property type="entry name" value="Chorismate lyase-like"/>
    <property type="match status" value="1"/>
</dbReference>
<comment type="similarity">
    <text evidence="2">In the C-terminal section; belongs to the class-I pyridoxal-phosphate-dependent aminotransferase family.</text>
</comment>
<evidence type="ECO:0000259" key="7">
    <source>
        <dbReference type="PROSITE" id="PS50949"/>
    </source>
</evidence>
<sequence length="871" mass="94317">MEAMKQGGQQYVEIADLVDKSGEYIARLLGSEGAVVVNSASSGIALSVAAFVTSGDPRLSLRLHQEPVLKNEIIMLKGHNVQYGAPVETMVFLGGGRVVEVGYANEGRKEHIEQAIGERTAAILYVKSHHAVQKNMISVEEAWEIAVRRGVPLIVDAAAEEDLRKYVQYSDLAIYSGSKAIEGPTSGIVAGKMKYVEWLKVQLHGIGRSMKVGKETTFGLLQALDEYQDKADNSERERQALEALQPLEKLPGVSIRIVQDEAGRAIFRGRIQIDSSVAGVDARHVNDRLREGVIAVYTRDYGVKQGAALNVLAGSIENAKEVYEAAEGYVLVGVLSKNYATAEEAAAAMTLYGQTIEDAVSIGLGAGDNRQAAVVAEIAASYPGSHINQVFPAVGATRANLGAKDSWINSLVSPCGQPGYVNISTGPVSASTTPYAIVPVQAAIALVRDMGGNALKYYPMQGLKLEEEYRAVAKACGEAGFALEPTGGIDLDNFGPILEIALQAGVPQVIPHVYSSIIDQQTGSTNVQDVVRLLETMKSLVDRGVNVTAALAGYGHNADGYAKARPHYEELLELTDLVLMNERDGQFILGFGAGEYDRMTQLKQAIPEVVERFGIGTAAGTHREINADHTHSLTGYIYHQGTFLFSRKLTFPVYDRIGAGDAFASAIIHGELQQYPQQQTVNMAAAAAMLAHTTQGSIIPSEPQLEKEFGVSKMTVRGAVQELSQEGYVQKKSGIGTIVMRNTSHQKLSKGKRFTELLVEEGHKLEKKQLKSRLISNDAAALPGGGTAEMVTNIQSLYDSLEENDIALENFRDRFFVEKATAEVCQLLEIPPGTHVLKRLRNSFDGEGRLIEHSIGCYNTELHHYLVNYDT</sequence>
<dbReference type="Gene3D" id="3.40.1410.10">
    <property type="entry name" value="Chorismate lyase-like"/>
    <property type="match status" value="1"/>
</dbReference>
<keyword evidence="5" id="KW-0238">DNA-binding</keyword>
<accession>A0A8J4WRP5</accession>
<keyword evidence="6" id="KW-0804">Transcription</keyword>
<evidence type="ECO:0000256" key="6">
    <source>
        <dbReference type="ARBA" id="ARBA00023163"/>
    </source>
</evidence>
<dbReference type="PRINTS" id="PR00035">
    <property type="entry name" value="HTHGNTR"/>
</dbReference>
<dbReference type="InterPro" id="IPR015421">
    <property type="entry name" value="PyrdxlP-dep_Trfase_major"/>
</dbReference>
<dbReference type="SUPFAM" id="SSF53383">
    <property type="entry name" value="PLP-dependent transferases"/>
    <property type="match status" value="1"/>
</dbReference>
<dbReference type="Pfam" id="PF00392">
    <property type="entry name" value="GntR"/>
    <property type="match status" value="1"/>
</dbReference>
<dbReference type="Proteomes" id="UP000702964">
    <property type="component" value="Unassembled WGS sequence"/>
</dbReference>
<gene>
    <name evidence="8" type="ORF">G195_000152</name>
</gene>
<dbReference type="Pfam" id="PF07071">
    <property type="entry name" value="KDGP_aldolase"/>
    <property type="match status" value="1"/>
</dbReference>
<dbReference type="PROSITE" id="PS50949">
    <property type="entry name" value="HTH_GNTR"/>
    <property type="match status" value="1"/>
</dbReference>
<dbReference type="InterPro" id="IPR028978">
    <property type="entry name" value="Chorismate_lyase_/UTRA_dom_sf"/>
</dbReference>
<dbReference type="GO" id="GO:0003677">
    <property type="term" value="F:DNA binding"/>
    <property type="evidence" value="ECO:0007669"/>
    <property type="project" value="UniProtKB-KW"/>
</dbReference>
<evidence type="ECO:0000256" key="4">
    <source>
        <dbReference type="ARBA" id="ARBA00023015"/>
    </source>
</evidence>
<proteinExistence type="inferred from homology"/>
<dbReference type="SMART" id="SM00345">
    <property type="entry name" value="HTH_GNTR"/>
    <property type="match status" value="1"/>
</dbReference>
<dbReference type="InterPro" id="IPR018319">
    <property type="entry name" value="SelA-like"/>
</dbReference>
<keyword evidence="3" id="KW-0663">Pyridoxal phosphate</keyword>
<dbReference type="InterPro" id="IPR029056">
    <property type="entry name" value="Ribokinase-like"/>
</dbReference>
<dbReference type="PANTHER" id="PTHR32328:SF0">
    <property type="entry name" value="L-SERYL-TRNA(SEC) SELENIUM TRANSFERASE"/>
    <property type="match status" value="1"/>
</dbReference>
<keyword evidence="4" id="KW-0805">Transcription regulation</keyword>
<protein>
    <recommendedName>
        <fullName evidence="7">HTH gntR-type domain-containing protein</fullName>
    </recommendedName>
</protein>
<dbReference type="SUPFAM" id="SSF53613">
    <property type="entry name" value="Ribokinase-like"/>
    <property type="match status" value="1"/>
</dbReference>
<evidence type="ECO:0000256" key="2">
    <source>
        <dbReference type="ARBA" id="ARBA00005384"/>
    </source>
</evidence>
<dbReference type="NCBIfam" id="NF047796">
    <property type="entry name" value="DhDoxPGlucAldDagF"/>
    <property type="match status" value="1"/>
</dbReference>
<evidence type="ECO:0000313" key="8">
    <source>
        <dbReference type="EMBL" id="KAF4326106.1"/>
    </source>
</evidence>
<dbReference type="InterPro" id="IPR010763">
    <property type="entry name" value="DgaF"/>
</dbReference>
<evidence type="ECO:0000256" key="1">
    <source>
        <dbReference type="ARBA" id="ARBA00001933"/>
    </source>
</evidence>
<dbReference type="PANTHER" id="PTHR32328">
    <property type="entry name" value="L-SERYL-TRNA(SEC) SELENIUM TRANSFERASE"/>
    <property type="match status" value="1"/>
</dbReference>
<evidence type="ECO:0000256" key="5">
    <source>
        <dbReference type="ARBA" id="ARBA00023125"/>
    </source>
</evidence>
<evidence type="ECO:0000256" key="3">
    <source>
        <dbReference type="ARBA" id="ARBA00022898"/>
    </source>
</evidence>
<dbReference type="EMBL" id="AOFI03000001">
    <property type="protein sequence ID" value="KAF4326106.1"/>
    <property type="molecule type" value="Genomic_DNA"/>
</dbReference>
<comment type="cofactor">
    <cofactor evidence="1">
        <name>pyridoxal 5'-phosphate</name>
        <dbReference type="ChEBI" id="CHEBI:597326"/>
    </cofactor>
</comment>
<dbReference type="Gene3D" id="3.40.1190.20">
    <property type="match status" value="1"/>
</dbReference>
<dbReference type="GO" id="GO:0004125">
    <property type="term" value="F:L-seryl-tRNA(Sec) selenium transferase activity"/>
    <property type="evidence" value="ECO:0007669"/>
    <property type="project" value="TreeGrafter"/>
</dbReference>
<dbReference type="Pfam" id="PF07702">
    <property type="entry name" value="UTRA"/>
    <property type="match status" value="1"/>
</dbReference>
<dbReference type="NCBIfam" id="TIGR01437">
    <property type="entry name" value="selA_rel"/>
    <property type="match status" value="1"/>
</dbReference>
<dbReference type="FunFam" id="3.40.640.10:FF:000056">
    <property type="entry name" value="SelA-like pyridoxal phosphate-dependent enzyme"/>
    <property type="match status" value="1"/>
</dbReference>
<feature type="domain" description="HTH gntR-type" evidence="7">
    <location>
        <begin position="674"/>
        <end position="742"/>
    </location>
</feature>
<reference evidence="8" key="2">
    <citation type="submission" date="2020-02" db="EMBL/GenBank/DDBJ databases">
        <authorList>
            <person name="Studholme D.J."/>
        </authorList>
    </citation>
    <scope>NUCLEOTIDE SEQUENCE</scope>
    <source>
        <strain evidence="8">00238/432</strain>
    </source>
</reference>
<reference evidence="8" key="1">
    <citation type="journal article" date="2015" name="Genom Data">
        <title>Draft genome sequences of Phytophthora kernoviae and Phytophthora ramorum lineage EU2 from Scotland.</title>
        <authorList>
            <person name="Sambles C."/>
            <person name="Schlenzig A."/>
            <person name="O'Neill P."/>
            <person name="Grant M."/>
            <person name="Studholme D.J."/>
        </authorList>
    </citation>
    <scope>NUCLEOTIDE SEQUENCE</scope>
    <source>
        <strain evidence="8">00238/432</strain>
    </source>
</reference>
<name>A0A8J4WRP5_9STRA</name>
<dbReference type="InterPro" id="IPR011663">
    <property type="entry name" value="UTRA"/>
</dbReference>
<dbReference type="GO" id="GO:0003700">
    <property type="term" value="F:DNA-binding transcription factor activity"/>
    <property type="evidence" value="ECO:0007669"/>
    <property type="project" value="InterPro"/>
</dbReference>
<dbReference type="InterPro" id="IPR006337">
    <property type="entry name" value="DgaE-like"/>
</dbReference>